<protein>
    <submittedName>
        <fullName evidence="10">MFS transporter</fullName>
    </submittedName>
</protein>
<feature type="transmembrane region" description="Helical" evidence="8">
    <location>
        <begin position="437"/>
        <end position="456"/>
    </location>
</feature>
<proteinExistence type="predicted"/>
<evidence type="ECO:0000256" key="6">
    <source>
        <dbReference type="ARBA" id="ARBA00023136"/>
    </source>
</evidence>
<keyword evidence="11" id="KW-1185">Reference proteome</keyword>
<feature type="transmembrane region" description="Helical" evidence="8">
    <location>
        <begin position="42"/>
        <end position="60"/>
    </location>
</feature>
<evidence type="ECO:0000256" key="7">
    <source>
        <dbReference type="ARBA" id="ARBA00023251"/>
    </source>
</evidence>
<comment type="subcellular location">
    <subcellularLocation>
        <location evidence="1">Cell membrane</location>
        <topology evidence="1">Multi-pass membrane protein</topology>
    </subcellularLocation>
</comment>
<dbReference type="NCBIfam" id="TIGR00711">
    <property type="entry name" value="efflux_EmrB"/>
    <property type="match status" value="1"/>
</dbReference>
<dbReference type="PANTHER" id="PTHR42718:SF49">
    <property type="entry name" value="EXPORT PROTEIN"/>
    <property type="match status" value="1"/>
</dbReference>
<feature type="domain" description="Major facilitator superfamily (MFS) profile" evidence="9">
    <location>
        <begin position="6"/>
        <end position="460"/>
    </location>
</feature>
<keyword evidence="3" id="KW-1003">Cell membrane</keyword>
<feature type="transmembrane region" description="Helical" evidence="8">
    <location>
        <begin position="324"/>
        <end position="345"/>
    </location>
</feature>
<dbReference type="CDD" id="cd17321">
    <property type="entry name" value="MFS_MMR_MDR_like"/>
    <property type="match status" value="1"/>
</dbReference>
<dbReference type="PRINTS" id="PR01036">
    <property type="entry name" value="TCRTETB"/>
</dbReference>
<feature type="transmembrane region" description="Helical" evidence="8">
    <location>
        <begin position="97"/>
        <end position="119"/>
    </location>
</feature>
<evidence type="ECO:0000313" key="11">
    <source>
        <dbReference type="Proteomes" id="UP001500037"/>
    </source>
</evidence>
<feature type="transmembrane region" description="Helical" evidence="8">
    <location>
        <begin position="131"/>
        <end position="152"/>
    </location>
</feature>
<dbReference type="Gene3D" id="1.20.1720.10">
    <property type="entry name" value="Multidrug resistance protein D"/>
    <property type="match status" value="1"/>
</dbReference>
<feature type="transmembrane region" description="Helical" evidence="8">
    <location>
        <begin position="192"/>
        <end position="211"/>
    </location>
</feature>
<dbReference type="InterPro" id="IPR011701">
    <property type="entry name" value="MFS"/>
</dbReference>
<keyword evidence="2" id="KW-0813">Transport</keyword>
<dbReference type="InterPro" id="IPR036259">
    <property type="entry name" value="MFS_trans_sf"/>
</dbReference>
<evidence type="ECO:0000256" key="2">
    <source>
        <dbReference type="ARBA" id="ARBA00022448"/>
    </source>
</evidence>
<feature type="transmembrane region" description="Helical" evidence="8">
    <location>
        <begin position="158"/>
        <end position="180"/>
    </location>
</feature>
<feature type="transmembrane region" description="Helical" evidence="8">
    <location>
        <begin position="290"/>
        <end position="312"/>
    </location>
</feature>
<evidence type="ECO:0000313" key="10">
    <source>
        <dbReference type="EMBL" id="GAA1266610.1"/>
    </source>
</evidence>
<feature type="transmembrane region" description="Helical" evidence="8">
    <location>
        <begin position="72"/>
        <end position="91"/>
    </location>
</feature>
<feature type="transmembrane region" description="Helical" evidence="8">
    <location>
        <begin position="351"/>
        <end position="378"/>
    </location>
</feature>
<dbReference type="PANTHER" id="PTHR42718">
    <property type="entry name" value="MAJOR FACILITATOR SUPERFAMILY MULTIDRUG TRANSPORTER MFSC"/>
    <property type="match status" value="1"/>
</dbReference>
<dbReference type="Gene3D" id="1.20.1250.20">
    <property type="entry name" value="MFS general substrate transporter like domains"/>
    <property type="match status" value="1"/>
</dbReference>
<feature type="transmembrane region" description="Helical" evidence="8">
    <location>
        <begin position="217"/>
        <end position="239"/>
    </location>
</feature>
<dbReference type="Proteomes" id="UP001500037">
    <property type="component" value="Unassembled WGS sequence"/>
</dbReference>
<keyword evidence="5 8" id="KW-1133">Transmembrane helix</keyword>
<dbReference type="RefSeq" id="WP_344445663.1">
    <property type="nucleotide sequence ID" value="NZ_BAAALF010000178.1"/>
</dbReference>
<evidence type="ECO:0000256" key="1">
    <source>
        <dbReference type="ARBA" id="ARBA00004651"/>
    </source>
</evidence>
<comment type="caution">
    <text evidence="10">The sequence shown here is derived from an EMBL/GenBank/DDBJ whole genome shotgun (WGS) entry which is preliminary data.</text>
</comment>
<keyword evidence="6 8" id="KW-0472">Membrane</keyword>
<gene>
    <name evidence="10" type="ORF">GCM10009665_64490</name>
</gene>
<dbReference type="Pfam" id="PF07690">
    <property type="entry name" value="MFS_1"/>
    <property type="match status" value="1"/>
</dbReference>
<evidence type="ECO:0000259" key="9">
    <source>
        <dbReference type="PROSITE" id="PS50850"/>
    </source>
</evidence>
<evidence type="ECO:0000256" key="4">
    <source>
        <dbReference type="ARBA" id="ARBA00022692"/>
    </source>
</evidence>
<organism evidence="10 11">
    <name type="scientific">Kitasatospora nipponensis</name>
    <dbReference type="NCBI Taxonomy" id="258049"/>
    <lineage>
        <taxon>Bacteria</taxon>
        <taxon>Bacillati</taxon>
        <taxon>Actinomycetota</taxon>
        <taxon>Actinomycetes</taxon>
        <taxon>Kitasatosporales</taxon>
        <taxon>Streptomycetaceae</taxon>
        <taxon>Kitasatospora</taxon>
    </lineage>
</organism>
<name>A0ABN1WXN6_9ACTN</name>
<dbReference type="PROSITE" id="PS50850">
    <property type="entry name" value="MFS"/>
    <property type="match status" value="1"/>
</dbReference>
<evidence type="ECO:0000256" key="3">
    <source>
        <dbReference type="ARBA" id="ARBA00022475"/>
    </source>
</evidence>
<reference evidence="10 11" key="1">
    <citation type="journal article" date="2019" name="Int. J. Syst. Evol. Microbiol.">
        <title>The Global Catalogue of Microorganisms (GCM) 10K type strain sequencing project: providing services to taxonomists for standard genome sequencing and annotation.</title>
        <authorList>
            <consortium name="The Broad Institute Genomics Platform"/>
            <consortium name="The Broad Institute Genome Sequencing Center for Infectious Disease"/>
            <person name="Wu L."/>
            <person name="Ma J."/>
        </authorList>
    </citation>
    <scope>NUCLEOTIDE SEQUENCE [LARGE SCALE GENOMIC DNA]</scope>
    <source>
        <strain evidence="10 11">JCM 13004</strain>
    </source>
</reference>
<sequence>MRKWIPLAAICLGAFMLLVDVSIVNVALPKMSDDLHSSFTSMQWVVDVYALMLAALLMVFGSLGDRVGHRRLYLGGLGLFALASLVCALAPDAATLIASRAAQGIGGAAMLTSTTALLGGAYQGRDRGTAFGVWGAVNGAAAAIGPVLGGLLTDQFGWRSIFMVNVPVAALTVAMTLGYLRGGAGATRNRVDLPGAFCFTVFAAALTYGLIESGDRGWGSALVLGSIALSVLALAVFVLVELRTAQPLLDLSLLRNRSFLGLTVGGLLLNAAAFAELTYTSIWLQQVLHLSPLMAGFAVCPLALAAFVVALGTGKVFHRAAPQLPIGIGLLLIGLGTLLLGVVSASSGWAALLPGLVITGAGVGMATPTLMSTALAAVPRERTGMASGAVNTGRQLGYALGIAVLGTIFQDRLKDFLGHPSGRPDLHVAFAAGLDRIYLVAGCTGLLAGVLVLTLVRPSPAPAAWGSQAPKDAVPASAH</sequence>
<feature type="transmembrane region" description="Helical" evidence="8">
    <location>
        <begin position="259"/>
        <end position="284"/>
    </location>
</feature>
<keyword evidence="7" id="KW-0046">Antibiotic resistance</keyword>
<evidence type="ECO:0000256" key="8">
    <source>
        <dbReference type="SAM" id="Phobius"/>
    </source>
</evidence>
<dbReference type="SUPFAM" id="SSF103473">
    <property type="entry name" value="MFS general substrate transporter"/>
    <property type="match status" value="1"/>
</dbReference>
<keyword evidence="4 8" id="KW-0812">Transmembrane</keyword>
<dbReference type="EMBL" id="BAAALF010000178">
    <property type="protein sequence ID" value="GAA1266610.1"/>
    <property type="molecule type" value="Genomic_DNA"/>
</dbReference>
<evidence type="ECO:0000256" key="5">
    <source>
        <dbReference type="ARBA" id="ARBA00022989"/>
    </source>
</evidence>
<dbReference type="InterPro" id="IPR004638">
    <property type="entry name" value="EmrB-like"/>
</dbReference>
<accession>A0ABN1WXN6</accession>
<dbReference type="InterPro" id="IPR020846">
    <property type="entry name" value="MFS_dom"/>
</dbReference>